<gene>
    <name evidence="2" type="ORF">FHS18_006126</name>
</gene>
<organism evidence="2 3">
    <name type="scientific">Paenibacillus phyllosphaerae</name>
    <dbReference type="NCBI Taxonomy" id="274593"/>
    <lineage>
        <taxon>Bacteria</taxon>
        <taxon>Bacillati</taxon>
        <taxon>Bacillota</taxon>
        <taxon>Bacilli</taxon>
        <taxon>Bacillales</taxon>
        <taxon>Paenibacillaceae</taxon>
        <taxon>Paenibacillus</taxon>
    </lineage>
</organism>
<proteinExistence type="predicted"/>
<evidence type="ECO:0000256" key="1">
    <source>
        <dbReference type="SAM" id="MobiDB-lite"/>
    </source>
</evidence>
<reference evidence="2 3" key="1">
    <citation type="submission" date="2020-08" db="EMBL/GenBank/DDBJ databases">
        <title>Genomic Encyclopedia of Type Strains, Phase III (KMG-III): the genomes of soil and plant-associated and newly described type strains.</title>
        <authorList>
            <person name="Whitman W."/>
        </authorList>
    </citation>
    <scope>NUCLEOTIDE SEQUENCE [LARGE SCALE GENOMIC DNA]</scope>
    <source>
        <strain evidence="2 3">CECT 5862</strain>
    </source>
</reference>
<sequence length="132" mass="14781">MGSLAQQSKEGRRLAHGGGGKSKLKGSTETLPYHLTWGVQSVEPDMYFGKDIKVYRFTVKNHPLEKRYKVETNVSIMICEGQVIGGTSFPVQGKDEDVIMGAPYSLDGKTLEEVTQMSFKEWSENWTVKYGN</sequence>
<name>A0A7W5FR02_9BACL</name>
<comment type="caution">
    <text evidence="2">The sequence shown here is derived from an EMBL/GenBank/DDBJ whole genome shotgun (WGS) entry which is preliminary data.</text>
</comment>
<keyword evidence="3" id="KW-1185">Reference proteome</keyword>
<dbReference type="AlphaFoldDB" id="A0A7W5FR02"/>
<dbReference type="EMBL" id="JACHXK010000025">
    <property type="protein sequence ID" value="MBB3114010.1"/>
    <property type="molecule type" value="Genomic_DNA"/>
</dbReference>
<dbReference type="RefSeq" id="WP_183604075.1">
    <property type="nucleotide sequence ID" value="NZ_JACHXK010000025.1"/>
</dbReference>
<feature type="region of interest" description="Disordered" evidence="1">
    <location>
        <begin position="1"/>
        <end position="25"/>
    </location>
</feature>
<accession>A0A7W5FR02</accession>
<evidence type="ECO:0000313" key="2">
    <source>
        <dbReference type="EMBL" id="MBB3114010.1"/>
    </source>
</evidence>
<evidence type="ECO:0000313" key="3">
    <source>
        <dbReference type="Proteomes" id="UP000570361"/>
    </source>
</evidence>
<protein>
    <submittedName>
        <fullName evidence="2">Uncharacterized protein</fullName>
    </submittedName>
</protein>
<dbReference type="Proteomes" id="UP000570361">
    <property type="component" value="Unassembled WGS sequence"/>
</dbReference>